<evidence type="ECO:0000313" key="3">
    <source>
        <dbReference type="Proteomes" id="UP000465240"/>
    </source>
</evidence>
<keyword evidence="1" id="KW-0472">Membrane</keyword>
<protein>
    <recommendedName>
        <fullName evidence="4">DUF4190 domain-containing protein</fullName>
    </recommendedName>
</protein>
<evidence type="ECO:0008006" key="4">
    <source>
        <dbReference type="Google" id="ProtNLM"/>
    </source>
</evidence>
<accession>A0ABQ1C0T7</accession>
<dbReference type="Proteomes" id="UP000465240">
    <property type="component" value="Unassembled WGS sequence"/>
</dbReference>
<feature type="transmembrane region" description="Helical" evidence="1">
    <location>
        <begin position="40"/>
        <end position="60"/>
    </location>
</feature>
<evidence type="ECO:0000256" key="1">
    <source>
        <dbReference type="SAM" id="Phobius"/>
    </source>
</evidence>
<evidence type="ECO:0000313" key="2">
    <source>
        <dbReference type="EMBL" id="GFG78043.1"/>
    </source>
</evidence>
<feature type="transmembrane region" description="Helical" evidence="1">
    <location>
        <begin position="16"/>
        <end position="34"/>
    </location>
</feature>
<dbReference type="EMBL" id="BLKX01000001">
    <property type="protein sequence ID" value="GFG78043.1"/>
    <property type="molecule type" value="Genomic_DNA"/>
</dbReference>
<proteinExistence type="predicted"/>
<feature type="transmembrane region" description="Helical" evidence="1">
    <location>
        <begin position="72"/>
        <end position="95"/>
    </location>
</feature>
<reference evidence="2 3" key="1">
    <citation type="journal article" date="2019" name="Emerg. Microbes Infect.">
        <title>Comprehensive subspecies identification of 175 nontuberculous mycobacteria species based on 7547 genomic profiles.</title>
        <authorList>
            <person name="Matsumoto Y."/>
            <person name="Kinjo T."/>
            <person name="Motooka D."/>
            <person name="Nabeya D."/>
            <person name="Jung N."/>
            <person name="Uechi K."/>
            <person name="Horii T."/>
            <person name="Iida T."/>
            <person name="Fujita J."/>
            <person name="Nakamura S."/>
        </authorList>
    </citation>
    <scope>NUCLEOTIDE SEQUENCE [LARGE SCALE GENOMIC DNA]</scope>
    <source>
        <strain evidence="2 3">JCM 18565</strain>
    </source>
</reference>
<gene>
    <name evidence="2" type="ORF">MPRG_13190</name>
</gene>
<keyword evidence="1" id="KW-0812">Transmembrane</keyword>
<keyword evidence="1" id="KW-1133">Transmembrane helix</keyword>
<organism evidence="2 3">
    <name type="scientific">Mycobacterium paragordonae</name>
    <dbReference type="NCBI Taxonomy" id="1389713"/>
    <lineage>
        <taxon>Bacteria</taxon>
        <taxon>Bacillati</taxon>
        <taxon>Actinomycetota</taxon>
        <taxon>Actinomycetes</taxon>
        <taxon>Mycobacteriales</taxon>
        <taxon>Mycobacteriaceae</taxon>
        <taxon>Mycobacterium</taxon>
    </lineage>
</organism>
<keyword evidence="3" id="KW-1185">Reference proteome</keyword>
<sequence length="218" mass="22927">MVRGPAAPPNAKKGKGLALTALLVGIFGTCLGLLPVVGMLAAPIAVVGLGFGVVAVVGAIRGVREGRAGAIAGTLLCVLALILGSFWIVVILSSFQDRGDSRKSITGQDTEEILRDDLDVQLGQFVFDSDPGKPGKMVVTLRNMSNKSQSFSVEVEALDAAGHRIADDTAFVDVLAPGEVTQRDMFVSVARDRYDAMKKATFKIVEASKYAPMPPPTK</sequence>
<name>A0ABQ1C0T7_9MYCO</name>
<comment type="caution">
    <text evidence="2">The sequence shown here is derived from an EMBL/GenBank/DDBJ whole genome shotgun (WGS) entry which is preliminary data.</text>
</comment>